<reference evidence="2" key="1">
    <citation type="journal article" date="2022" name="bioRxiv">
        <title>Sequencing and chromosome-scale assembly of the giantPleurodeles waltlgenome.</title>
        <authorList>
            <person name="Brown T."/>
            <person name="Elewa A."/>
            <person name="Iarovenko S."/>
            <person name="Subramanian E."/>
            <person name="Araus A.J."/>
            <person name="Petzold A."/>
            <person name="Susuki M."/>
            <person name="Suzuki K.-i.T."/>
            <person name="Hayashi T."/>
            <person name="Toyoda A."/>
            <person name="Oliveira C."/>
            <person name="Osipova E."/>
            <person name="Leigh N.D."/>
            <person name="Simon A."/>
            <person name="Yun M.H."/>
        </authorList>
    </citation>
    <scope>NUCLEOTIDE SEQUENCE</scope>
    <source>
        <strain evidence="2">20211129_DDA</strain>
        <tissue evidence="2">Liver</tissue>
    </source>
</reference>
<accession>A0AAV7NBE6</accession>
<evidence type="ECO:0000313" key="3">
    <source>
        <dbReference type="Proteomes" id="UP001066276"/>
    </source>
</evidence>
<feature type="region of interest" description="Disordered" evidence="1">
    <location>
        <begin position="30"/>
        <end position="70"/>
    </location>
</feature>
<dbReference type="Proteomes" id="UP001066276">
    <property type="component" value="Chromosome 8"/>
</dbReference>
<sequence length="70" mass="6708">MRWACCDLSGATSQYSGLLLRLSFLTRSGAGDGGAQRSGAGDGGAQRSGAGDGGAQRSGAGDGGAQRSGS</sequence>
<comment type="caution">
    <text evidence="2">The sequence shown here is derived from an EMBL/GenBank/DDBJ whole genome shotgun (WGS) entry which is preliminary data.</text>
</comment>
<protein>
    <submittedName>
        <fullName evidence="2">Uncharacterized protein</fullName>
    </submittedName>
</protein>
<keyword evidence="3" id="KW-1185">Reference proteome</keyword>
<proteinExistence type="predicted"/>
<evidence type="ECO:0000313" key="2">
    <source>
        <dbReference type="EMBL" id="KAJ1113406.1"/>
    </source>
</evidence>
<evidence type="ECO:0000256" key="1">
    <source>
        <dbReference type="SAM" id="MobiDB-lite"/>
    </source>
</evidence>
<gene>
    <name evidence="2" type="ORF">NDU88_001652</name>
</gene>
<dbReference type="AlphaFoldDB" id="A0AAV7NBE6"/>
<organism evidence="2 3">
    <name type="scientific">Pleurodeles waltl</name>
    <name type="common">Iberian ribbed newt</name>
    <dbReference type="NCBI Taxonomy" id="8319"/>
    <lineage>
        <taxon>Eukaryota</taxon>
        <taxon>Metazoa</taxon>
        <taxon>Chordata</taxon>
        <taxon>Craniata</taxon>
        <taxon>Vertebrata</taxon>
        <taxon>Euteleostomi</taxon>
        <taxon>Amphibia</taxon>
        <taxon>Batrachia</taxon>
        <taxon>Caudata</taxon>
        <taxon>Salamandroidea</taxon>
        <taxon>Salamandridae</taxon>
        <taxon>Pleurodelinae</taxon>
        <taxon>Pleurodeles</taxon>
    </lineage>
</organism>
<name>A0AAV7NBE6_PLEWA</name>
<dbReference type="EMBL" id="JANPWB010000012">
    <property type="protein sequence ID" value="KAJ1113406.1"/>
    <property type="molecule type" value="Genomic_DNA"/>
</dbReference>